<dbReference type="EMBL" id="JAAIUW010000007">
    <property type="protein sequence ID" value="KAF7823120.1"/>
    <property type="molecule type" value="Genomic_DNA"/>
</dbReference>
<proteinExistence type="predicted"/>
<dbReference type="GO" id="GO:0008270">
    <property type="term" value="F:zinc ion binding"/>
    <property type="evidence" value="ECO:0007669"/>
    <property type="project" value="UniProtKB-KW"/>
</dbReference>
<feature type="domain" description="C3H1-type" evidence="6">
    <location>
        <begin position="7"/>
        <end position="33"/>
    </location>
</feature>
<gene>
    <name evidence="7" type="ORF">G2W53_021264</name>
</gene>
<comment type="caution">
    <text evidence="7">The sequence shown here is derived from an EMBL/GenBank/DDBJ whole genome shotgun (WGS) entry which is preliminary data.</text>
</comment>
<evidence type="ECO:0000256" key="4">
    <source>
        <dbReference type="PROSITE-ProRule" id="PRU00723"/>
    </source>
</evidence>
<dbReference type="Proteomes" id="UP000634136">
    <property type="component" value="Unassembled WGS sequence"/>
</dbReference>
<dbReference type="InterPro" id="IPR045868">
    <property type="entry name" value="Znf_C3H13/40"/>
</dbReference>
<dbReference type="PANTHER" id="PTHR38160">
    <property type="entry name" value="ZINC FINGER CCCH DOMAIN-CONTAINING PROTEIN 40"/>
    <property type="match status" value="1"/>
</dbReference>
<evidence type="ECO:0000256" key="3">
    <source>
        <dbReference type="ARBA" id="ARBA00022833"/>
    </source>
</evidence>
<dbReference type="PANTHER" id="PTHR38160:SF1">
    <property type="entry name" value="ZINC FINGER CCCH DOMAIN-CONTAINING PROTEIN 40"/>
    <property type="match status" value="1"/>
</dbReference>
<reference evidence="7" key="1">
    <citation type="submission" date="2020-09" db="EMBL/GenBank/DDBJ databases">
        <title>Genome-Enabled Discovery of Anthraquinone Biosynthesis in Senna tora.</title>
        <authorList>
            <person name="Kang S.-H."/>
            <person name="Pandey R.P."/>
            <person name="Lee C.-M."/>
            <person name="Sim J.-S."/>
            <person name="Jeong J.-T."/>
            <person name="Choi B.-S."/>
            <person name="Jung M."/>
            <person name="Ginzburg D."/>
            <person name="Zhao K."/>
            <person name="Won S.Y."/>
            <person name="Oh T.-J."/>
            <person name="Yu Y."/>
            <person name="Kim N.-H."/>
            <person name="Lee O.R."/>
            <person name="Lee T.-H."/>
            <person name="Bashyal P."/>
            <person name="Kim T.-S."/>
            <person name="Lee W.-H."/>
            <person name="Kawkins C."/>
            <person name="Kim C.-K."/>
            <person name="Kim J.S."/>
            <person name="Ahn B.O."/>
            <person name="Rhee S.Y."/>
            <person name="Sohng J.K."/>
        </authorList>
    </citation>
    <scope>NUCLEOTIDE SEQUENCE</scope>
    <source>
        <tissue evidence="7">Leaf</tissue>
    </source>
</reference>
<dbReference type="InterPro" id="IPR000571">
    <property type="entry name" value="Znf_CCCH"/>
</dbReference>
<evidence type="ECO:0000256" key="5">
    <source>
        <dbReference type="SAM" id="MobiDB-lite"/>
    </source>
</evidence>
<evidence type="ECO:0000313" key="7">
    <source>
        <dbReference type="EMBL" id="KAF7823120.1"/>
    </source>
</evidence>
<feature type="compositionally biased region" description="Basic and acidic residues" evidence="5">
    <location>
        <begin position="68"/>
        <end position="80"/>
    </location>
</feature>
<sequence>MMVEGRQFKTKLCVPYQKGRCPRQNCTFAHGNAELRRFSGSYNGRRDYVGSSDLRGKLDRRHLSPRRLSPERDARVRQTTHEYSPLRSLEKKSDRKRRRDKGIIGQSDISGGLRVSDRIQDQIKGGKLLSSDSRNTLEEQV</sequence>
<feature type="zinc finger region" description="C3H1-type" evidence="4">
    <location>
        <begin position="7"/>
        <end position="33"/>
    </location>
</feature>
<evidence type="ECO:0000313" key="8">
    <source>
        <dbReference type="Proteomes" id="UP000634136"/>
    </source>
</evidence>
<dbReference type="InterPro" id="IPR036855">
    <property type="entry name" value="Znf_CCCH_sf"/>
</dbReference>
<dbReference type="SUPFAM" id="SSF90229">
    <property type="entry name" value="CCCH zinc finger"/>
    <property type="match status" value="1"/>
</dbReference>
<dbReference type="AlphaFoldDB" id="A0A834TLK0"/>
<feature type="region of interest" description="Disordered" evidence="5">
    <location>
        <begin position="41"/>
        <end position="110"/>
    </location>
</feature>
<dbReference type="Gene3D" id="4.10.1000.10">
    <property type="entry name" value="Zinc finger, CCCH-type"/>
    <property type="match status" value="1"/>
</dbReference>
<organism evidence="7 8">
    <name type="scientific">Senna tora</name>
    <dbReference type="NCBI Taxonomy" id="362788"/>
    <lineage>
        <taxon>Eukaryota</taxon>
        <taxon>Viridiplantae</taxon>
        <taxon>Streptophyta</taxon>
        <taxon>Embryophyta</taxon>
        <taxon>Tracheophyta</taxon>
        <taxon>Spermatophyta</taxon>
        <taxon>Magnoliopsida</taxon>
        <taxon>eudicotyledons</taxon>
        <taxon>Gunneridae</taxon>
        <taxon>Pentapetalae</taxon>
        <taxon>rosids</taxon>
        <taxon>fabids</taxon>
        <taxon>Fabales</taxon>
        <taxon>Fabaceae</taxon>
        <taxon>Caesalpinioideae</taxon>
        <taxon>Cassia clade</taxon>
        <taxon>Senna</taxon>
    </lineage>
</organism>
<accession>A0A834TLK0</accession>
<evidence type="ECO:0000256" key="1">
    <source>
        <dbReference type="ARBA" id="ARBA00022723"/>
    </source>
</evidence>
<evidence type="ECO:0000256" key="2">
    <source>
        <dbReference type="ARBA" id="ARBA00022771"/>
    </source>
</evidence>
<keyword evidence="8" id="KW-1185">Reference proteome</keyword>
<evidence type="ECO:0000259" key="6">
    <source>
        <dbReference type="PROSITE" id="PS50103"/>
    </source>
</evidence>
<keyword evidence="2 4" id="KW-0863">Zinc-finger</keyword>
<dbReference type="OrthoDB" id="665283at2759"/>
<name>A0A834TLK0_9FABA</name>
<dbReference type="PROSITE" id="PS50103">
    <property type="entry name" value="ZF_C3H1"/>
    <property type="match status" value="1"/>
</dbReference>
<keyword evidence="3 4" id="KW-0862">Zinc</keyword>
<protein>
    <submittedName>
        <fullName evidence="7">Zinc finger CCCH domain-containing protein 13 isoform X1</fullName>
    </submittedName>
</protein>
<keyword evidence="1 4" id="KW-0479">Metal-binding</keyword>